<sequence length="357" mass="39751">MRYTVLLLCFLATLAQAQQIDPKVFVALESARTAQQSGDLSGAGRALNDVLKSTSAGSVEQALVQQRLGYLAIEREDYAAAIRWLQQGLAQDQLSSEAAQQDRRNLAQLLVQQGRYQEAVRLLEAEGVGNLTLETRRMLVQAYRELKQYRKAIPLAEQIVRANPAADDVWYQLLAGMNYELERYGEAVNWLQVLVRRAPTNSEGWRQLASMQSMAGQQTDAAATLRLAYEGGVGLRATDLNNLVAMHAQAGAPWQAARLLNALIKQKLLPADREHQLRLAQLWQASRDREQALSAWQQLAQQSGDADYWLQVAYLQYQQADWPAMQATLAQTRPGNAEQRRQVQSLRNAAAAAQASP</sequence>
<evidence type="ECO:0000313" key="1">
    <source>
        <dbReference type="EMBL" id="KKN71602.1"/>
    </source>
</evidence>
<gene>
    <name evidence="1" type="ORF">LCGC14_0419160</name>
</gene>
<dbReference type="Gene3D" id="1.25.40.10">
    <property type="entry name" value="Tetratricopeptide repeat domain"/>
    <property type="match status" value="2"/>
</dbReference>
<dbReference type="InterPro" id="IPR011990">
    <property type="entry name" value="TPR-like_helical_dom_sf"/>
</dbReference>
<dbReference type="SUPFAM" id="SSF48452">
    <property type="entry name" value="TPR-like"/>
    <property type="match status" value="1"/>
</dbReference>
<dbReference type="EMBL" id="LAZR01000380">
    <property type="protein sequence ID" value="KKN71602.1"/>
    <property type="molecule type" value="Genomic_DNA"/>
</dbReference>
<organism evidence="1">
    <name type="scientific">marine sediment metagenome</name>
    <dbReference type="NCBI Taxonomy" id="412755"/>
    <lineage>
        <taxon>unclassified sequences</taxon>
        <taxon>metagenomes</taxon>
        <taxon>ecological metagenomes</taxon>
    </lineage>
</organism>
<proteinExistence type="predicted"/>
<accession>A0A0F9T9G0</accession>
<comment type="caution">
    <text evidence="1">The sequence shown here is derived from an EMBL/GenBank/DDBJ whole genome shotgun (WGS) entry which is preliminary data.</text>
</comment>
<reference evidence="1" key="1">
    <citation type="journal article" date="2015" name="Nature">
        <title>Complex archaea that bridge the gap between prokaryotes and eukaryotes.</title>
        <authorList>
            <person name="Spang A."/>
            <person name="Saw J.H."/>
            <person name="Jorgensen S.L."/>
            <person name="Zaremba-Niedzwiedzka K."/>
            <person name="Martijn J."/>
            <person name="Lind A.E."/>
            <person name="van Eijk R."/>
            <person name="Schleper C."/>
            <person name="Guy L."/>
            <person name="Ettema T.J."/>
        </authorList>
    </citation>
    <scope>NUCLEOTIDE SEQUENCE</scope>
</reference>
<dbReference type="AlphaFoldDB" id="A0A0F9T9G0"/>
<protein>
    <submittedName>
        <fullName evidence="1">Uncharacterized protein</fullName>
    </submittedName>
</protein>
<dbReference type="Pfam" id="PF14559">
    <property type="entry name" value="TPR_19"/>
    <property type="match status" value="1"/>
</dbReference>
<name>A0A0F9T9G0_9ZZZZ</name>